<keyword evidence="2" id="KW-1185">Reference proteome</keyword>
<protein>
    <recommendedName>
        <fullName evidence="3">DUF4433 domain-containing protein</fullName>
    </recommendedName>
</protein>
<proteinExistence type="predicted"/>
<evidence type="ECO:0008006" key="3">
    <source>
        <dbReference type="Google" id="ProtNLM"/>
    </source>
</evidence>
<organism evidence="1 2">
    <name type="scientific">Paenibacillus harenae</name>
    <dbReference type="NCBI Taxonomy" id="306543"/>
    <lineage>
        <taxon>Bacteria</taxon>
        <taxon>Bacillati</taxon>
        <taxon>Bacillota</taxon>
        <taxon>Bacilli</taxon>
        <taxon>Bacillales</taxon>
        <taxon>Paenibacillaceae</taxon>
        <taxon>Paenibacillus</taxon>
    </lineage>
</organism>
<reference evidence="1 2" key="1">
    <citation type="submission" date="2023-07" db="EMBL/GenBank/DDBJ databases">
        <title>Sorghum-associated microbial communities from plants grown in Nebraska, USA.</title>
        <authorList>
            <person name="Schachtman D."/>
        </authorList>
    </citation>
    <scope>NUCLEOTIDE SEQUENCE [LARGE SCALE GENOMIC DNA]</scope>
    <source>
        <strain evidence="1 2">CC482</strain>
    </source>
</reference>
<evidence type="ECO:0000313" key="2">
    <source>
        <dbReference type="Proteomes" id="UP001229346"/>
    </source>
</evidence>
<gene>
    <name evidence="1" type="ORF">J2T15_001850</name>
</gene>
<dbReference type="Pfam" id="PF21820">
    <property type="entry name" value="DUF6886"/>
    <property type="match status" value="1"/>
</dbReference>
<evidence type="ECO:0000313" key="1">
    <source>
        <dbReference type="EMBL" id="MDQ0112415.1"/>
    </source>
</evidence>
<name>A0ABT9TYG1_PAEHA</name>
<dbReference type="Proteomes" id="UP001229346">
    <property type="component" value="Unassembled WGS sequence"/>
</dbReference>
<dbReference type="InterPro" id="IPR049253">
    <property type="entry name" value="DUF6886"/>
</dbReference>
<accession>A0ABT9TYG1</accession>
<dbReference type="EMBL" id="JAUSSU010000003">
    <property type="protein sequence ID" value="MDQ0112415.1"/>
    <property type="molecule type" value="Genomic_DNA"/>
</dbReference>
<dbReference type="RefSeq" id="WP_307203248.1">
    <property type="nucleotide sequence ID" value="NZ_JAUSSU010000003.1"/>
</dbReference>
<comment type="caution">
    <text evidence="1">The sequence shown here is derived from an EMBL/GenBank/DDBJ whole genome shotgun (WGS) entry which is preliminary data.</text>
</comment>
<sequence length="172" mass="20470">MRLYHFSEEPDIKVFEPRMINGQIDELARVWTIDEYHAAHYYFPRDCPRICIWPKEDTTELDLDKFFGMSKTKRIITIESGWYERVRKGTIYRYGFDPDAFELYEPNAGYYITTRTVKPLFAERIDDLITAILHEGIELRVTPSLIPLKEHVLASSVNFSMIRMRNAVQEYY</sequence>